<proteinExistence type="predicted"/>
<keyword evidence="3" id="KW-1185">Reference proteome</keyword>
<feature type="compositionally biased region" description="Polar residues" evidence="1">
    <location>
        <begin position="326"/>
        <end position="345"/>
    </location>
</feature>
<evidence type="ECO:0000256" key="1">
    <source>
        <dbReference type="SAM" id="MobiDB-lite"/>
    </source>
</evidence>
<dbReference type="GO" id="GO:0043565">
    <property type="term" value="F:sequence-specific DNA binding"/>
    <property type="evidence" value="ECO:0007669"/>
    <property type="project" value="TreeGrafter"/>
</dbReference>
<dbReference type="AlphaFoldDB" id="A0A9W8DWY4"/>
<dbReference type="PANTHER" id="PTHR15131:SF3">
    <property type="entry name" value="SNRNA-ACTIVATING PROTEIN COMPLEX SUBUNIT 1"/>
    <property type="match status" value="1"/>
</dbReference>
<dbReference type="GO" id="GO:0042796">
    <property type="term" value="P:snRNA transcription by RNA polymerase III"/>
    <property type="evidence" value="ECO:0007669"/>
    <property type="project" value="TreeGrafter"/>
</dbReference>
<dbReference type="PANTHER" id="PTHR15131">
    <property type="entry name" value="SMALL NUCLEAR RNA ACTIVATING COMPLEX, POLYPEPTIDE 1"/>
    <property type="match status" value="1"/>
</dbReference>
<feature type="region of interest" description="Disordered" evidence="1">
    <location>
        <begin position="326"/>
        <end position="352"/>
    </location>
</feature>
<dbReference type="OrthoDB" id="20127at2759"/>
<dbReference type="GO" id="GO:0042795">
    <property type="term" value="P:snRNA transcription by RNA polymerase II"/>
    <property type="evidence" value="ECO:0007669"/>
    <property type="project" value="TreeGrafter"/>
</dbReference>
<accession>A0A9W8DWY4</accession>
<evidence type="ECO:0000313" key="3">
    <source>
        <dbReference type="Proteomes" id="UP001150538"/>
    </source>
</evidence>
<name>A0A9W8DWY4_9FUNG</name>
<dbReference type="InterPro" id="IPR019188">
    <property type="entry name" value="SNAPC1"/>
</dbReference>
<evidence type="ECO:0000313" key="2">
    <source>
        <dbReference type="EMBL" id="KAJ1921717.1"/>
    </source>
</evidence>
<protein>
    <submittedName>
        <fullName evidence="2">Uncharacterized protein</fullName>
    </submittedName>
</protein>
<gene>
    <name evidence="2" type="ORF">H4219_000450</name>
</gene>
<organism evidence="2 3">
    <name type="scientific">Mycoemilia scoparia</name>
    <dbReference type="NCBI Taxonomy" id="417184"/>
    <lineage>
        <taxon>Eukaryota</taxon>
        <taxon>Fungi</taxon>
        <taxon>Fungi incertae sedis</taxon>
        <taxon>Zoopagomycota</taxon>
        <taxon>Kickxellomycotina</taxon>
        <taxon>Kickxellomycetes</taxon>
        <taxon>Kickxellales</taxon>
        <taxon>Kickxellaceae</taxon>
        <taxon>Mycoemilia</taxon>
    </lineage>
</organism>
<sequence length="381" mass="43267">MDQDWANLDDGKTVLNVGRTGVFLSAIEGDIRSLLRSFQKLQTYDFESFGKVWKDMNFSLIHFVATEKHARNNLMQCLYRTVLSHFRQGAILEIKVGVVYALYLLYYTQPSTFGKSSIRVTMDMWKMWSELYVYCKDSNMREMVYCIDRMRDDSVFEFVAWIDDNEGLIMIDDGGSGIQAKATGILNQIERSVMASSQGGIADPITSKRRLELVEEYIQLKKRLLGSNSIHNAAKTFYNQTFGESENAGDKDQGPENNQDDELPAPIPLDTTYRELEWWNQMIGRVKKYQRVRSERAGTGTNEDDDGSLRMLADYSTANNQMAATGQSSAPFSLATTPNTATSTGRGDFGQIDYQQERTFMSAPLRATLRSLQRQNKSSNE</sequence>
<feature type="region of interest" description="Disordered" evidence="1">
    <location>
        <begin position="243"/>
        <end position="267"/>
    </location>
</feature>
<reference evidence="2" key="1">
    <citation type="submission" date="2022-07" db="EMBL/GenBank/DDBJ databases">
        <title>Phylogenomic reconstructions and comparative analyses of Kickxellomycotina fungi.</title>
        <authorList>
            <person name="Reynolds N.K."/>
            <person name="Stajich J.E."/>
            <person name="Barry K."/>
            <person name="Grigoriev I.V."/>
            <person name="Crous P."/>
            <person name="Smith M.E."/>
        </authorList>
    </citation>
    <scope>NUCLEOTIDE SEQUENCE</scope>
    <source>
        <strain evidence="2">NBRC 100468</strain>
    </source>
</reference>
<comment type="caution">
    <text evidence="2">The sequence shown here is derived from an EMBL/GenBank/DDBJ whole genome shotgun (WGS) entry which is preliminary data.</text>
</comment>
<dbReference type="Pfam" id="PF09808">
    <property type="entry name" value="SNAPC1"/>
    <property type="match status" value="1"/>
</dbReference>
<dbReference type="EMBL" id="JANBPU010000003">
    <property type="protein sequence ID" value="KAJ1921717.1"/>
    <property type="molecule type" value="Genomic_DNA"/>
</dbReference>
<dbReference type="GO" id="GO:0019185">
    <property type="term" value="C:snRNA-activating protein complex"/>
    <property type="evidence" value="ECO:0007669"/>
    <property type="project" value="TreeGrafter"/>
</dbReference>
<dbReference type="Proteomes" id="UP001150538">
    <property type="component" value="Unassembled WGS sequence"/>
</dbReference>